<sequence>MTPPFATSIERDAQGVLRGPWRAPRQMLDAQSYDGHASIHDDDTARKLGFRGGTIEGPTHFSQFDPLAYALWGEAWFATGCISAHYRSPVFEGEEVRASVSPHGADFAQIRMEKRDGTEVLTGTASIGPDAPESALTARMRTLAPLAQPVILKDVQLGMRTGRMPVSMAPDQPMGDLYPFSLTDKLRRITEPSPRYADIVPLEMVSVLLNHVAREQPFPARGPCVGLFADQEIRLIDGPIRVGAPYELDREVVALSGSRKTESMWVRTRLFHPGGDRPIATMLLNTASLKASYASYAADHESLYESTPHA</sequence>
<accession>A0ABU3ZZD5</accession>
<gene>
    <name evidence="1" type="ORF">O0R41_14660</name>
</gene>
<proteinExistence type="predicted"/>
<protein>
    <submittedName>
        <fullName evidence="1">Uncharacterized protein</fullName>
    </submittedName>
</protein>
<dbReference type="Proteomes" id="UP001185984">
    <property type="component" value="Unassembled WGS sequence"/>
</dbReference>
<dbReference type="InterPro" id="IPR029069">
    <property type="entry name" value="HotDog_dom_sf"/>
</dbReference>
<evidence type="ECO:0000313" key="1">
    <source>
        <dbReference type="EMBL" id="MDV5824845.1"/>
    </source>
</evidence>
<evidence type="ECO:0000313" key="2">
    <source>
        <dbReference type="Proteomes" id="UP001185984"/>
    </source>
</evidence>
<organism evidence="1 2">
    <name type="scientific">Sphingobium naphthae</name>
    <dbReference type="NCBI Taxonomy" id="1886786"/>
    <lineage>
        <taxon>Bacteria</taxon>
        <taxon>Pseudomonadati</taxon>
        <taxon>Pseudomonadota</taxon>
        <taxon>Alphaproteobacteria</taxon>
        <taxon>Sphingomonadales</taxon>
        <taxon>Sphingomonadaceae</taxon>
        <taxon>Sphingobium</taxon>
    </lineage>
</organism>
<comment type="caution">
    <text evidence="1">The sequence shown here is derived from an EMBL/GenBank/DDBJ whole genome shotgun (WGS) entry which is preliminary data.</text>
</comment>
<reference evidence="2" key="1">
    <citation type="journal article" date="2022" name="J Environ Chem Eng">
        <title>Biodegradation of petroleum oil using a constructed nonpathogenic and heavy metal-tolerant bacterial consortium isolated from marine sponges.</title>
        <authorList>
            <person name="Dechsakulwatana C."/>
            <person name="Rungsihiranrut A."/>
            <person name="Muangchinda C."/>
            <person name="Ningthoujam R."/>
            <person name="Klankeo P."/>
            <person name="Pinyakong O."/>
        </authorList>
    </citation>
    <scope>NUCLEOTIDE SEQUENCE [LARGE SCALE GENOMIC DNA]</scope>
    <source>
        <strain evidence="2">MO2-4</strain>
    </source>
</reference>
<dbReference type="RefSeq" id="WP_317517491.1">
    <property type="nucleotide sequence ID" value="NZ_JAPTHD010000006.1"/>
</dbReference>
<keyword evidence="2" id="KW-1185">Reference proteome</keyword>
<dbReference type="Gene3D" id="3.10.129.10">
    <property type="entry name" value="Hotdog Thioesterase"/>
    <property type="match status" value="1"/>
</dbReference>
<name>A0ABU3ZZD5_9SPHN</name>
<dbReference type="SUPFAM" id="SSF54637">
    <property type="entry name" value="Thioesterase/thiol ester dehydrase-isomerase"/>
    <property type="match status" value="1"/>
</dbReference>
<dbReference type="EMBL" id="JAPTHD010000006">
    <property type="protein sequence ID" value="MDV5824845.1"/>
    <property type="molecule type" value="Genomic_DNA"/>
</dbReference>